<comment type="subcellular location">
    <subcellularLocation>
        <location evidence="1">Cell membrane</location>
        <topology evidence="1">Single-pass membrane protein</topology>
    </subcellularLocation>
    <subcellularLocation>
        <location evidence="7">Cell membrane</location>
        <topology evidence="7">Single-pass type II membrane protein</topology>
    </subcellularLocation>
</comment>
<evidence type="ECO:0000256" key="7">
    <source>
        <dbReference type="RuleBase" id="RU003879"/>
    </source>
</evidence>
<protein>
    <submittedName>
        <fullName evidence="9">Biopolymer transport protein ExbD/TolR</fullName>
    </submittedName>
</protein>
<evidence type="ECO:0000256" key="3">
    <source>
        <dbReference type="ARBA" id="ARBA00022475"/>
    </source>
</evidence>
<dbReference type="PANTHER" id="PTHR30558">
    <property type="entry name" value="EXBD MEMBRANE COMPONENT OF PMF-DRIVEN MACROMOLECULE IMPORT SYSTEM"/>
    <property type="match status" value="1"/>
</dbReference>
<dbReference type="GO" id="GO:0015031">
    <property type="term" value="P:protein transport"/>
    <property type="evidence" value="ECO:0007669"/>
    <property type="project" value="UniProtKB-KW"/>
</dbReference>
<evidence type="ECO:0000313" key="10">
    <source>
        <dbReference type="Proteomes" id="UP000316095"/>
    </source>
</evidence>
<evidence type="ECO:0000313" key="9">
    <source>
        <dbReference type="EMBL" id="TWT62759.1"/>
    </source>
</evidence>
<evidence type="ECO:0000256" key="8">
    <source>
        <dbReference type="SAM" id="Phobius"/>
    </source>
</evidence>
<keyword evidence="10" id="KW-1185">Reference proteome</keyword>
<evidence type="ECO:0000256" key="2">
    <source>
        <dbReference type="ARBA" id="ARBA00005811"/>
    </source>
</evidence>
<gene>
    <name evidence="9" type="ORF">Pan54_35040</name>
</gene>
<dbReference type="InterPro" id="IPR003400">
    <property type="entry name" value="ExbD"/>
</dbReference>
<organism evidence="9 10">
    <name type="scientific">Rubinisphaera italica</name>
    <dbReference type="NCBI Taxonomy" id="2527969"/>
    <lineage>
        <taxon>Bacteria</taxon>
        <taxon>Pseudomonadati</taxon>
        <taxon>Planctomycetota</taxon>
        <taxon>Planctomycetia</taxon>
        <taxon>Planctomycetales</taxon>
        <taxon>Planctomycetaceae</taxon>
        <taxon>Rubinisphaera</taxon>
    </lineage>
</organism>
<keyword evidence="3" id="KW-1003">Cell membrane</keyword>
<evidence type="ECO:0000256" key="5">
    <source>
        <dbReference type="ARBA" id="ARBA00022989"/>
    </source>
</evidence>
<keyword evidence="6 8" id="KW-0472">Membrane</keyword>
<dbReference type="OrthoDB" id="281590at2"/>
<name>A0A5C5XJF0_9PLAN</name>
<keyword evidence="7" id="KW-0813">Transport</keyword>
<reference evidence="9 10" key="1">
    <citation type="submission" date="2019-02" db="EMBL/GenBank/DDBJ databases">
        <title>Deep-cultivation of Planctomycetes and their phenomic and genomic characterization uncovers novel biology.</title>
        <authorList>
            <person name="Wiegand S."/>
            <person name="Jogler M."/>
            <person name="Boedeker C."/>
            <person name="Pinto D."/>
            <person name="Vollmers J."/>
            <person name="Rivas-Marin E."/>
            <person name="Kohn T."/>
            <person name="Peeters S.H."/>
            <person name="Heuer A."/>
            <person name="Rast P."/>
            <person name="Oberbeckmann S."/>
            <person name="Bunk B."/>
            <person name="Jeske O."/>
            <person name="Meyerdierks A."/>
            <person name="Storesund J.E."/>
            <person name="Kallscheuer N."/>
            <person name="Luecker S."/>
            <person name="Lage O.M."/>
            <person name="Pohl T."/>
            <person name="Merkel B.J."/>
            <person name="Hornburger P."/>
            <person name="Mueller R.-W."/>
            <person name="Bruemmer F."/>
            <person name="Labrenz M."/>
            <person name="Spormann A.M."/>
            <person name="Op Den Camp H."/>
            <person name="Overmann J."/>
            <person name="Amann R."/>
            <person name="Jetten M.S.M."/>
            <person name="Mascher T."/>
            <person name="Medema M.H."/>
            <person name="Devos D.P."/>
            <person name="Kaster A.-K."/>
            <person name="Ovreas L."/>
            <person name="Rohde M."/>
            <person name="Galperin M.Y."/>
            <person name="Jogler C."/>
        </authorList>
    </citation>
    <scope>NUCLEOTIDE SEQUENCE [LARGE SCALE GENOMIC DNA]</scope>
    <source>
        <strain evidence="9 10">Pan54</strain>
    </source>
</reference>
<keyword evidence="7" id="KW-0653">Protein transport</keyword>
<feature type="transmembrane region" description="Helical" evidence="8">
    <location>
        <begin position="21"/>
        <end position="42"/>
    </location>
</feature>
<keyword evidence="5 8" id="KW-1133">Transmembrane helix</keyword>
<dbReference type="RefSeq" id="WP_146504584.1">
    <property type="nucleotide sequence ID" value="NZ_SJPG01000001.1"/>
</dbReference>
<keyword evidence="4 7" id="KW-0812">Transmembrane</keyword>
<evidence type="ECO:0000256" key="1">
    <source>
        <dbReference type="ARBA" id="ARBA00004162"/>
    </source>
</evidence>
<dbReference type="Pfam" id="PF02472">
    <property type="entry name" value="ExbD"/>
    <property type="match status" value="1"/>
</dbReference>
<sequence>MRIRSVLTSDRDLGEDQTMTPMIDIVFLLLVFFVCVATDQVVEMSLPTELASGSVDAQQTEPTESWVTEVRLRLFQGPENSRSLIEMNGRIFTSFEEFIPTLKALSEISRDSPVLLDIEDDVPLGEVVQLYDACRSAEFELINFVMDRPAT</sequence>
<dbReference type="GO" id="GO:0022857">
    <property type="term" value="F:transmembrane transporter activity"/>
    <property type="evidence" value="ECO:0007669"/>
    <property type="project" value="InterPro"/>
</dbReference>
<evidence type="ECO:0000256" key="6">
    <source>
        <dbReference type="ARBA" id="ARBA00023136"/>
    </source>
</evidence>
<dbReference type="Proteomes" id="UP000316095">
    <property type="component" value="Unassembled WGS sequence"/>
</dbReference>
<accession>A0A5C5XJF0</accession>
<comment type="caution">
    <text evidence="9">The sequence shown here is derived from an EMBL/GenBank/DDBJ whole genome shotgun (WGS) entry which is preliminary data.</text>
</comment>
<dbReference type="EMBL" id="SJPG01000001">
    <property type="protein sequence ID" value="TWT62759.1"/>
    <property type="molecule type" value="Genomic_DNA"/>
</dbReference>
<proteinExistence type="inferred from homology"/>
<evidence type="ECO:0000256" key="4">
    <source>
        <dbReference type="ARBA" id="ARBA00022692"/>
    </source>
</evidence>
<dbReference type="GO" id="GO:0005886">
    <property type="term" value="C:plasma membrane"/>
    <property type="evidence" value="ECO:0007669"/>
    <property type="project" value="UniProtKB-SubCell"/>
</dbReference>
<comment type="similarity">
    <text evidence="2 7">Belongs to the ExbD/TolR family.</text>
</comment>
<dbReference type="AlphaFoldDB" id="A0A5C5XJF0"/>